<dbReference type="Proteomes" id="UP000887564">
    <property type="component" value="Unplaced"/>
</dbReference>
<name>A0A914R0A3_PAREQ</name>
<proteinExistence type="predicted"/>
<keyword evidence="1" id="KW-1185">Reference proteome</keyword>
<sequence length="177" mass="19987">MPIWLFISFYETQPEPSYSQVKEAVQHLKEYGSFAGLPTVQSRALLVTSSSEVVRNAVDDSLVICCKPKHLRALADLVCLCILNLGGIRIVRLRRLNLPSTYTNDGYVEPEQEALSPRTPTSLPRNNWLSVFVRDKLDSLNSPVSQGVYSRHLLGVDNVPHFSRCYDTPEVYIFLAF</sequence>
<protein>
    <submittedName>
        <fullName evidence="2">Uncharacterized protein</fullName>
    </submittedName>
</protein>
<dbReference type="WBParaSite" id="PEQ_0000005001-mRNA-1">
    <property type="protein sequence ID" value="PEQ_0000005001-mRNA-1"/>
    <property type="gene ID" value="PEQ_0000005001"/>
</dbReference>
<evidence type="ECO:0000313" key="2">
    <source>
        <dbReference type="WBParaSite" id="PEQ_0000005001-mRNA-1"/>
    </source>
</evidence>
<organism evidence="1 2">
    <name type="scientific">Parascaris equorum</name>
    <name type="common">Equine roundworm</name>
    <dbReference type="NCBI Taxonomy" id="6256"/>
    <lineage>
        <taxon>Eukaryota</taxon>
        <taxon>Metazoa</taxon>
        <taxon>Ecdysozoa</taxon>
        <taxon>Nematoda</taxon>
        <taxon>Chromadorea</taxon>
        <taxon>Rhabditida</taxon>
        <taxon>Spirurina</taxon>
        <taxon>Ascaridomorpha</taxon>
        <taxon>Ascaridoidea</taxon>
        <taxon>Ascarididae</taxon>
        <taxon>Parascaris</taxon>
    </lineage>
</organism>
<evidence type="ECO:0000313" key="1">
    <source>
        <dbReference type="Proteomes" id="UP000887564"/>
    </source>
</evidence>
<accession>A0A914R0A3</accession>
<reference evidence="2" key="1">
    <citation type="submission" date="2022-11" db="UniProtKB">
        <authorList>
            <consortium name="WormBaseParasite"/>
        </authorList>
    </citation>
    <scope>IDENTIFICATION</scope>
</reference>
<dbReference type="AlphaFoldDB" id="A0A914R0A3"/>